<protein>
    <submittedName>
        <fullName evidence="1">Uncharacterized protein</fullName>
    </submittedName>
</protein>
<reference evidence="1 2" key="1">
    <citation type="submission" date="2019-04" db="EMBL/GenBank/DDBJ databases">
        <title>An improved genome assembly and genetic linkage map for asparagus bean, Vigna unguiculata ssp. sesquipedialis.</title>
        <authorList>
            <person name="Xia Q."/>
            <person name="Zhang R."/>
            <person name="Dong Y."/>
        </authorList>
    </citation>
    <scope>NUCLEOTIDE SEQUENCE [LARGE SCALE GENOMIC DNA]</scope>
    <source>
        <tissue evidence="1">Leaf</tissue>
    </source>
</reference>
<accession>A0A4D6LQ51</accession>
<dbReference type="EMBL" id="CP039348">
    <property type="protein sequence ID" value="QCD90518.1"/>
    <property type="molecule type" value="Genomic_DNA"/>
</dbReference>
<proteinExistence type="predicted"/>
<gene>
    <name evidence="1" type="ORF">DEO72_LG4g1474</name>
</gene>
<keyword evidence="2" id="KW-1185">Reference proteome</keyword>
<evidence type="ECO:0000313" key="1">
    <source>
        <dbReference type="EMBL" id="QCD90518.1"/>
    </source>
</evidence>
<sequence>MEECFGGSSKFFRLGLQRRQQSLKWLFTCVNRTEFEMVEEIANDVLQKLNRANVSDLDAQIAKLEQLAKLQGEFYQKIISVENLQNQRATVQRVIELKMERNMRLLRLTPDLLSHMQRSNSDDSYGGVFGNTFF</sequence>
<evidence type="ECO:0000313" key="2">
    <source>
        <dbReference type="Proteomes" id="UP000501690"/>
    </source>
</evidence>
<name>A0A4D6LQ51_VIGUN</name>
<organism evidence="1 2">
    <name type="scientific">Vigna unguiculata</name>
    <name type="common">Cowpea</name>
    <dbReference type="NCBI Taxonomy" id="3917"/>
    <lineage>
        <taxon>Eukaryota</taxon>
        <taxon>Viridiplantae</taxon>
        <taxon>Streptophyta</taxon>
        <taxon>Embryophyta</taxon>
        <taxon>Tracheophyta</taxon>
        <taxon>Spermatophyta</taxon>
        <taxon>Magnoliopsida</taxon>
        <taxon>eudicotyledons</taxon>
        <taxon>Gunneridae</taxon>
        <taxon>Pentapetalae</taxon>
        <taxon>rosids</taxon>
        <taxon>fabids</taxon>
        <taxon>Fabales</taxon>
        <taxon>Fabaceae</taxon>
        <taxon>Papilionoideae</taxon>
        <taxon>50 kb inversion clade</taxon>
        <taxon>NPAAA clade</taxon>
        <taxon>indigoferoid/millettioid clade</taxon>
        <taxon>Phaseoleae</taxon>
        <taxon>Vigna</taxon>
    </lineage>
</organism>
<dbReference type="Proteomes" id="UP000501690">
    <property type="component" value="Linkage Group LG4"/>
</dbReference>
<dbReference type="AlphaFoldDB" id="A0A4D6LQ51"/>